<dbReference type="InterPro" id="IPR011006">
    <property type="entry name" value="CheY-like_superfamily"/>
</dbReference>
<dbReference type="GO" id="GO:0005829">
    <property type="term" value="C:cytosol"/>
    <property type="evidence" value="ECO:0007669"/>
    <property type="project" value="TreeGrafter"/>
</dbReference>
<name>V4NJ78_9CAUL</name>
<dbReference type="PANTHER" id="PTHR48111:SF36">
    <property type="entry name" value="TRANSCRIPTIONAL REGULATORY PROTEIN CUTR"/>
    <property type="match status" value="1"/>
</dbReference>
<reference evidence="6 7" key="1">
    <citation type="journal article" date="2014" name="Nature">
        <title>Sequential evolution of bacterial morphology by co-option of a developmental regulator.</title>
        <authorList>
            <person name="Jiang C."/>
            <person name="Brown P.J."/>
            <person name="Ducret A."/>
            <person name="Brun Y.V."/>
        </authorList>
    </citation>
    <scope>NUCLEOTIDE SEQUENCE [LARGE SCALE GENOMIC DNA]</scope>
    <source>
        <strain evidence="6 7">DSM 16100</strain>
    </source>
</reference>
<evidence type="ECO:0000256" key="2">
    <source>
        <dbReference type="PROSITE-ProRule" id="PRU00169"/>
    </source>
</evidence>
<dbReference type="PANTHER" id="PTHR48111">
    <property type="entry name" value="REGULATOR OF RPOS"/>
    <property type="match status" value="1"/>
</dbReference>
<evidence type="ECO:0000313" key="7">
    <source>
        <dbReference type="Proteomes" id="UP000017837"/>
    </source>
</evidence>
<dbReference type="CDD" id="cd17624">
    <property type="entry name" value="REC_OmpR_PmrA-like"/>
    <property type="match status" value="1"/>
</dbReference>
<dbReference type="Proteomes" id="UP000017837">
    <property type="component" value="Unassembled WGS sequence"/>
</dbReference>
<feature type="domain" description="OmpR/PhoB-type" evidence="5">
    <location>
        <begin position="125"/>
        <end position="223"/>
    </location>
</feature>
<dbReference type="PROSITE" id="PS50110">
    <property type="entry name" value="RESPONSE_REGULATORY"/>
    <property type="match status" value="1"/>
</dbReference>
<dbReference type="PATRIC" id="fig|1121022.4.peg.4387"/>
<evidence type="ECO:0000313" key="6">
    <source>
        <dbReference type="EMBL" id="ESQ81897.1"/>
    </source>
</evidence>
<dbReference type="Gene3D" id="1.10.10.10">
    <property type="entry name" value="Winged helix-like DNA-binding domain superfamily/Winged helix DNA-binding domain"/>
    <property type="match status" value="1"/>
</dbReference>
<evidence type="ECO:0000256" key="3">
    <source>
        <dbReference type="PROSITE-ProRule" id="PRU01091"/>
    </source>
</evidence>
<keyword evidence="2" id="KW-0597">Phosphoprotein</keyword>
<dbReference type="InterPro" id="IPR001789">
    <property type="entry name" value="Sig_transdc_resp-reg_receiver"/>
</dbReference>
<dbReference type="OrthoDB" id="9802426at2"/>
<dbReference type="InterPro" id="IPR036388">
    <property type="entry name" value="WH-like_DNA-bd_sf"/>
</dbReference>
<dbReference type="AlphaFoldDB" id="V4NJ78"/>
<dbReference type="SUPFAM" id="SSF46894">
    <property type="entry name" value="C-terminal effector domain of the bipartite response regulators"/>
    <property type="match status" value="1"/>
</dbReference>
<keyword evidence="7" id="KW-1185">Reference proteome</keyword>
<feature type="domain" description="Response regulatory" evidence="4">
    <location>
        <begin position="2"/>
        <end position="117"/>
    </location>
</feature>
<dbReference type="CDD" id="cd00383">
    <property type="entry name" value="trans_reg_C"/>
    <property type="match status" value="1"/>
</dbReference>
<dbReference type="GO" id="GO:0000156">
    <property type="term" value="F:phosphorelay response regulator activity"/>
    <property type="evidence" value="ECO:0007669"/>
    <property type="project" value="TreeGrafter"/>
</dbReference>
<comment type="caution">
    <text evidence="6">The sequence shown here is derived from an EMBL/GenBank/DDBJ whole genome shotgun (WGS) entry which is preliminary data.</text>
</comment>
<dbReference type="InterPro" id="IPR039420">
    <property type="entry name" value="WalR-like"/>
</dbReference>
<dbReference type="RefSeq" id="WP_018083861.1">
    <property type="nucleotide sequence ID" value="NZ_AQWM01000048.1"/>
</dbReference>
<dbReference type="Gene3D" id="6.10.250.690">
    <property type="match status" value="1"/>
</dbReference>
<dbReference type="eggNOG" id="COG0745">
    <property type="taxonomic scope" value="Bacteria"/>
</dbReference>
<dbReference type="SMART" id="SM00448">
    <property type="entry name" value="REC"/>
    <property type="match status" value="1"/>
</dbReference>
<dbReference type="GO" id="GO:0032993">
    <property type="term" value="C:protein-DNA complex"/>
    <property type="evidence" value="ECO:0007669"/>
    <property type="project" value="TreeGrafter"/>
</dbReference>
<dbReference type="PROSITE" id="PS51755">
    <property type="entry name" value="OMPR_PHOB"/>
    <property type="match status" value="1"/>
</dbReference>
<sequence>MSILLIEDNVRLSELVANGLEAEGFSTDCFACVTDAEAVVKDTPYDLILLDLGLPDGDGLDLLKRWKARASISTPVLVITARDGLDDKVLGLDAGADDYLVKPFAMPELLARCRALLRRPEACLGTLLEAGNVTLNTSGKEVRIAEKSVDMPLREYSLLDLLMRRMGQVVTKSGLEASLYAMHAEVTPNALEATVSRLRKRLAQANANLYLHTAHGIGYALFVKES</sequence>
<proteinExistence type="predicted"/>
<feature type="DNA-binding region" description="OmpR/PhoB-type" evidence="3">
    <location>
        <begin position="125"/>
        <end position="223"/>
    </location>
</feature>
<dbReference type="SUPFAM" id="SSF52172">
    <property type="entry name" value="CheY-like"/>
    <property type="match status" value="1"/>
</dbReference>
<evidence type="ECO:0000259" key="4">
    <source>
        <dbReference type="PROSITE" id="PS50110"/>
    </source>
</evidence>
<gene>
    <name evidence="6" type="ORF">ABENE_21415</name>
</gene>
<dbReference type="STRING" id="1121022.GCA_000376105_04182"/>
<dbReference type="InterPro" id="IPR001867">
    <property type="entry name" value="OmpR/PhoB-type_DNA-bd"/>
</dbReference>
<organism evidence="6 7">
    <name type="scientific">Asticcacaulis benevestitus DSM 16100 = ATCC BAA-896</name>
    <dbReference type="NCBI Taxonomy" id="1121022"/>
    <lineage>
        <taxon>Bacteria</taxon>
        <taxon>Pseudomonadati</taxon>
        <taxon>Pseudomonadota</taxon>
        <taxon>Alphaproteobacteria</taxon>
        <taxon>Caulobacterales</taxon>
        <taxon>Caulobacteraceae</taxon>
        <taxon>Asticcacaulis</taxon>
    </lineage>
</organism>
<evidence type="ECO:0000259" key="5">
    <source>
        <dbReference type="PROSITE" id="PS51755"/>
    </source>
</evidence>
<feature type="modified residue" description="4-aspartylphosphate" evidence="2">
    <location>
        <position position="51"/>
    </location>
</feature>
<dbReference type="SMART" id="SM00862">
    <property type="entry name" value="Trans_reg_C"/>
    <property type="match status" value="1"/>
</dbReference>
<dbReference type="EMBL" id="AWGB01000082">
    <property type="protein sequence ID" value="ESQ81897.1"/>
    <property type="molecule type" value="Genomic_DNA"/>
</dbReference>
<accession>V4NJ78</accession>
<dbReference type="InterPro" id="IPR016032">
    <property type="entry name" value="Sig_transdc_resp-reg_C-effctor"/>
</dbReference>
<dbReference type="Pfam" id="PF00072">
    <property type="entry name" value="Response_reg"/>
    <property type="match status" value="1"/>
</dbReference>
<dbReference type="Gene3D" id="3.40.50.2300">
    <property type="match status" value="1"/>
</dbReference>
<protein>
    <recommendedName>
        <fullName evidence="8">Transcriptional regulator</fullName>
    </recommendedName>
</protein>
<evidence type="ECO:0008006" key="8">
    <source>
        <dbReference type="Google" id="ProtNLM"/>
    </source>
</evidence>
<dbReference type="GO" id="GO:0006355">
    <property type="term" value="P:regulation of DNA-templated transcription"/>
    <property type="evidence" value="ECO:0007669"/>
    <property type="project" value="InterPro"/>
</dbReference>
<dbReference type="GO" id="GO:0000976">
    <property type="term" value="F:transcription cis-regulatory region binding"/>
    <property type="evidence" value="ECO:0007669"/>
    <property type="project" value="TreeGrafter"/>
</dbReference>
<evidence type="ECO:0000256" key="1">
    <source>
        <dbReference type="ARBA" id="ARBA00023125"/>
    </source>
</evidence>
<keyword evidence="1 3" id="KW-0238">DNA-binding</keyword>
<dbReference type="Pfam" id="PF00486">
    <property type="entry name" value="Trans_reg_C"/>
    <property type="match status" value="1"/>
</dbReference>